<proteinExistence type="predicted"/>
<gene>
    <name evidence="2" type="ORF">AB2U05_13445</name>
</gene>
<organism evidence="2">
    <name type="scientific">Streptomyces sp. Y1</name>
    <dbReference type="NCBI Taxonomy" id="3238634"/>
    <lineage>
        <taxon>Bacteria</taxon>
        <taxon>Bacillati</taxon>
        <taxon>Actinomycetota</taxon>
        <taxon>Actinomycetes</taxon>
        <taxon>Kitasatosporales</taxon>
        <taxon>Streptomycetaceae</taxon>
        <taxon>Streptomyces</taxon>
    </lineage>
</organism>
<evidence type="ECO:0008006" key="3">
    <source>
        <dbReference type="Google" id="ProtNLM"/>
    </source>
</evidence>
<evidence type="ECO:0000256" key="1">
    <source>
        <dbReference type="SAM" id="MobiDB-lite"/>
    </source>
</evidence>
<accession>A0AB39TJH7</accession>
<dbReference type="AlphaFoldDB" id="A0AB39TJH7"/>
<protein>
    <recommendedName>
        <fullName evidence="3">Mucin-2</fullName>
    </recommendedName>
</protein>
<feature type="compositionally biased region" description="Pro residues" evidence="1">
    <location>
        <begin position="148"/>
        <end position="158"/>
    </location>
</feature>
<dbReference type="EMBL" id="CP163445">
    <property type="protein sequence ID" value="XDQ79393.1"/>
    <property type="molecule type" value="Genomic_DNA"/>
</dbReference>
<dbReference type="RefSeq" id="WP_369183306.1">
    <property type="nucleotide sequence ID" value="NZ_CP163445.1"/>
</dbReference>
<feature type="region of interest" description="Disordered" evidence="1">
    <location>
        <begin position="99"/>
        <end position="162"/>
    </location>
</feature>
<reference evidence="2" key="1">
    <citation type="submission" date="2024-07" db="EMBL/GenBank/DDBJ databases">
        <authorList>
            <person name="Yu S.T."/>
        </authorList>
    </citation>
    <scope>NUCLEOTIDE SEQUENCE</scope>
    <source>
        <strain evidence="2">Y1</strain>
    </source>
</reference>
<name>A0AB39TJH7_9ACTN</name>
<sequence length="301" mass="33040">MPWFKIDDGFHCHAKVLAAGTPAVGLYVRCGSWAAQQASEGIIPKAIARMYGTPRMIKALVDADLWHAPGHECESCPELEPNSYVIHQYLERNPSRVEVESARKAKSARQQRWREGKKNEQINTDDAPQVDVNVDASTREHGDAAPNPTRPTPSPVPPAEVQTDWANDADLPRIGDRPRIPAAARPLVDAITAAGMVVGWDLAPADWVLIEALIKRCGVAALVQDATGSWQGARQRPRTGRYFLPAWRKLPDIPEETRNRPAVVNGTGPVAAAAVSRQQQETDDLFGRAMARAQNRMQESS</sequence>
<evidence type="ECO:0000313" key="2">
    <source>
        <dbReference type="EMBL" id="XDQ79393.1"/>
    </source>
</evidence>